<comment type="caution">
    <text evidence="2">The sequence shown here is derived from an EMBL/GenBank/DDBJ whole genome shotgun (WGS) entry which is preliminary data.</text>
</comment>
<feature type="coiled-coil region" evidence="1">
    <location>
        <begin position="189"/>
        <end position="216"/>
    </location>
</feature>
<reference evidence="2 3" key="1">
    <citation type="submission" date="2021-10" db="EMBL/GenBank/DDBJ databases">
        <title>Anaerobic single-cell dispensing facilitates the cultivation of human gut bacteria.</title>
        <authorList>
            <person name="Afrizal A."/>
        </authorList>
    </citation>
    <scope>NUCLEOTIDE SEQUENCE [LARGE SCALE GENOMIC DNA]</scope>
    <source>
        <strain evidence="2 3">CLA-AA-H200</strain>
    </source>
</reference>
<protein>
    <submittedName>
        <fullName evidence="2">Uncharacterized protein</fullName>
    </submittedName>
</protein>
<sequence>MSISITYDKFFRITNCDAIIFLEDDFIFEDNKENFFYGLTRLNRSIRERMYAELKEAGADFVDKLQDYSVTVEGYIESIDWENEIPRDDVKTLFTVIDKESGVIGAKLQEIYASIEVKDLLKFKSILNQYGVGVKIPGYFEPIFNDYIYSKGEWEKYKIYTDFNAKTKSSFLKDLNEYSQSGKTIICIIDNQLEEEQRASEILQELEKLNEGERKNIVAAILSSKEKKEKISDKVFAEYVSKETPDGLQIALAKSAYSLLLFKLKSIYQKILEQSFDDAIINKDIAYYFAKMASFEGVTNYKIVTDWINLLFQYKLNVNDEIYDIIRLTQMMDILNDEDIQYSSEMQKLNTFEAFDLNINQYFQPPAAGDIFKDNKGKYYVLVGQDCDLMISQSRSGKNAVSELVRASVVSQKDIEKYDKNLEYMYINNFRECDSEQPKGLEIRYSSREYLDNAVIRLCCFNKDGRCEIKLDEKLDLAIQDMIPPYLCDTYEKLQQFFNNINELKQTVGNKINTILESEFSPRLTSILEYENTEDNYIVFPYRRVGRLNRNYMLYLYKLFLEYRGRHPFDCINLTRHASLSVPVVGSNTEIQIEVILSTNREENRKHYCKKLNWYVYPNYLEQVVKDIFKQDIHIKDSKLLVLTENENTIECIGGKKIILTKTKRGAKLELK</sequence>
<dbReference type="EMBL" id="JAJEQX010000028">
    <property type="protein sequence ID" value="MCC2255467.1"/>
    <property type="molecule type" value="Genomic_DNA"/>
</dbReference>
<proteinExistence type="predicted"/>
<dbReference type="Proteomes" id="UP001198151">
    <property type="component" value="Unassembled WGS sequence"/>
</dbReference>
<name>A0ABS8FZT0_9FIRM</name>
<organism evidence="2 3">
    <name type="scientific">Ruminococcus turbiniformis</name>
    <dbReference type="NCBI Taxonomy" id="2881258"/>
    <lineage>
        <taxon>Bacteria</taxon>
        <taxon>Bacillati</taxon>
        <taxon>Bacillota</taxon>
        <taxon>Clostridia</taxon>
        <taxon>Eubacteriales</taxon>
        <taxon>Oscillospiraceae</taxon>
        <taxon>Ruminococcus</taxon>
    </lineage>
</organism>
<accession>A0ABS8FZT0</accession>
<dbReference type="RefSeq" id="WP_227708521.1">
    <property type="nucleotide sequence ID" value="NZ_JAJEQX010000028.1"/>
</dbReference>
<gene>
    <name evidence="2" type="ORF">LKD70_13755</name>
</gene>
<keyword evidence="3" id="KW-1185">Reference proteome</keyword>
<evidence type="ECO:0000256" key="1">
    <source>
        <dbReference type="SAM" id="Coils"/>
    </source>
</evidence>
<evidence type="ECO:0000313" key="3">
    <source>
        <dbReference type="Proteomes" id="UP001198151"/>
    </source>
</evidence>
<evidence type="ECO:0000313" key="2">
    <source>
        <dbReference type="EMBL" id="MCC2255467.1"/>
    </source>
</evidence>
<keyword evidence="1" id="KW-0175">Coiled coil</keyword>